<dbReference type="AlphaFoldDB" id="A0A3B1BSU1"/>
<evidence type="ECO:0000313" key="2">
    <source>
        <dbReference type="EMBL" id="VAX15263.1"/>
    </source>
</evidence>
<dbReference type="Pfam" id="PF02965">
    <property type="entry name" value="Met_synt_B12"/>
    <property type="match status" value="1"/>
</dbReference>
<feature type="domain" description="AdoMet activation" evidence="1">
    <location>
        <begin position="92"/>
        <end position="206"/>
    </location>
</feature>
<protein>
    <submittedName>
        <fullName evidence="2">Methionine synthase activation domain</fullName>
        <ecNumber evidence="2">2.1.1.13</ecNumber>
    </submittedName>
</protein>
<keyword evidence="2" id="KW-0489">Methyltransferase</keyword>
<evidence type="ECO:0000259" key="1">
    <source>
        <dbReference type="Pfam" id="PF02965"/>
    </source>
</evidence>
<keyword evidence="2" id="KW-0808">Transferase</keyword>
<dbReference type="GO" id="GO:0032259">
    <property type="term" value="P:methylation"/>
    <property type="evidence" value="ECO:0007669"/>
    <property type="project" value="UniProtKB-KW"/>
</dbReference>
<dbReference type="Gene3D" id="3.40.109.40">
    <property type="match status" value="1"/>
</dbReference>
<accession>A0A3B1BSU1</accession>
<reference evidence="2" key="1">
    <citation type="submission" date="2018-06" db="EMBL/GenBank/DDBJ databases">
        <authorList>
            <person name="Zhirakovskaya E."/>
        </authorList>
    </citation>
    <scope>NUCLEOTIDE SEQUENCE</scope>
</reference>
<name>A0A3B1BSU1_9ZZZZ</name>
<dbReference type="EMBL" id="UOGC01000004">
    <property type="protein sequence ID" value="VAX15263.1"/>
    <property type="molecule type" value="Genomic_DNA"/>
</dbReference>
<dbReference type="SUPFAM" id="SSF56507">
    <property type="entry name" value="Methionine synthase activation domain-like"/>
    <property type="match status" value="1"/>
</dbReference>
<proteinExistence type="predicted"/>
<dbReference type="InterPro" id="IPR037010">
    <property type="entry name" value="VitB12-dep_Met_synth_activ_sf"/>
</dbReference>
<sequence length="212" mass="23657">MSKLTVIENLAFTIDPLRVMREMKIPHAKTLDDLDEKPLADSIKKAIDRGYSLIHGKGIYKTFSLSRVTADVVEGDETGDLFKGAGMVKLLGECDFASLLACTIGPSLEAEVEKLQGEEEVTDAFALEMVGGWMADYMADRVDERIEREIKRKGYERTMRFSPGYGDWELDNQPQLLGLLEAEKIGIKLTETNIMIPRKSVSAVIGWKRPSA</sequence>
<dbReference type="InterPro" id="IPR004223">
    <property type="entry name" value="VitB12-dep_Met_synth_activ_dom"/>
</dbReference>
<dbReference type="EC" id="2.1.1.13" evidence="2"/>
<dbReference type="GO" id="GO:0008705">
    <property type="term" value="F:methionine synthase activity"/>
    <property type="evidence" value="ECO:0007669"/>
    <property type="project" value="UniProtKB-EC"/>
</dbReference>
<organism evidence="2">
    <name type="scientific">hydrothermal vent metagenome</name>
    <dbReference type="NCBI Taxonomy" id="652676"/>
    <lineage>
        <taxon>unclassified sequences</taxon>
        <taxon>metagenomes</taxon>
        <taxon>ecological metagenomes</taxon>
    </lineage>
</organism>
<gene>
    <name evidence="2" type="ORF">MNBD_NITROSPINAE01-1682</name>
</gene>